<organism evidence="2 3">
    <name type="scientific">Alloscardovia venturai</name>
    <dbReference type="NCBI Taxonomy" id="1769421"/>
    <lineage>
        <taxon>Bacteria</taxon>
        <taxon>Bacillati</taxon>
        <taxon>Actinomycetota</taxon>
        <taxon>Actinomycetes</taxon>
        <taxon>Bifidobacteriales</taxon>
        <taxon>Bifidobacteriaceae</taxon>
        <taxon>Alloscardovia</taxon>
    </lineage>
</organism>
<keyword evidence="3" id="KW-1185">Reference proteome</keyword>
<gene>
    <name evidence="2" type="ORF">ACFQY8_05815</name>
</gene>
<evidence type="ECO:0000256" key="1">
    <source>
        <dbReference type="SAM" id="Phobius"/>
    </source>
</evidence>
<comment type="caution">
    <text evidence="2">The sequence shown here is derived from an EMBL/GenBank/DDBJ whole genome shotgun (WGS) entry which is preliminary data.</text>
</comment>
<keyword evidence="1" id="KW-0812">Transmembrane</keyword>
<evidence type="ECO:0000313" key="3">
    <source>
        <dbReference type="Proteomes" id="UP001597036"/>
    </source>
</evidence>
<sequence>MFLLFSSSVFPLCNDFCPSAYYEWRGFWSLWFGGFAVTICNTGLSRALHKAEPSNKELNSHEKYPWWIMTLDYSIKNCRFIVAVAAYAPAMFIVVALSGFGVILPY</sequence>
<reference evidence="3" key="1">
    <citation type="journal article" date="2019" name="Int. J. Syst. Evol. Microbiol.">
        <title>The Global Catalogue of Microorganisms (GCM) 10K type strain sequencing project: providing services to taxonomists for standard genome sequencing and annotation.</title>
        <authorList>
            <consortium name="The Broad Institute Genomics Platform"/>
            <consortium name="The Broad Institute Genome Sequencing Center for Infectious Disease"/>
            <person name="Wu L."/>
            <person name="Ma J."/>
        </authorList>
    </citation>
    <scope>NUCLEOTIDE SEQUENCE [LARGE SCALE GENOMIC DNA]</scope>
    <source>
        <strain evidence="3">CCM 8604</strain>
    </source>
</reference>
<proteinExistence type="predicted"/>
<evidence type="ECO:0000313" key="2">
    <source>
        <dbReference type="EMBL" id="MFD0705258.1"/>
    </source>
</evidence>
<keyword evidence="1" id="KW-0472">Membrane</keyword>
<accession>A0ABW2Y686</accession>
<feature type="transmembrane region" description="Helical" evidence="1">
    <location>
        <begin position="80"/>
        <end position="104"/>
    </location>
</feature>
<keyword evidence="1" id="KW-1133">Transmembrane helix</keyword>
<protein>
    <submittedName>
        <fullName evidence="2">Uncharacterized protein</fullName>
    </submittedName>
</protein>
<name>A0ABW2Y686_9BIFI</name>
<dbReference type="Proteomes" id="UP001597036">
    <property type="component" value="Unassembled WGS sequence"/>
</dbReference>
<dbReference type="EMBL" id="JBHTHQ010000021">
    <property type="protein sequence ID" value="MFD0705258.1"/>
    <property type="molecule type" value="Genomic_DNA"/>
</dbReference>
<feature type="transmembrane region" description="Helical" evidence="1">
    <location>
        <begin position="25"/>
        <end position="44"/>
    </location>
</feature>
<dbReference type="RefSeq" id="WP_377938951.1">
    <property type="nucleotide sequence ID" value="NZ_JBHTHQ010000021.1"/>
</dbReference>